<organism evidence="1 2">
    <name type="scientific">Lindgomyces ingoldianus</name>
    <dbReference type="NCBI Taxonomy" id="673940"/>
    <lineage>
        <taxon>Eukaryota</taxon>
        <taxon>Fungi</taxon>
        <taxon>Dikarya</taxon>
        <taxon>Ascomycota</taxon>
        <taxon>Pezizomycotina</taxon>
        <taxon>Dothideomycetes</taxon>
        <taxon>Pleosporomycetidae</taxon>
        <taxon>Pleosporales</taxon>
        <taxon>Lindgomycetaceae</taxon>
        <taxon>Lindgomyces</taxon>
    </lineage>
</organism>
<gene>
    <name evidence="1" type="ORF">BDR25DRAFT_283035</name>
</gene>
<keyword evidence="2" id="KW-1185">Reference proteome</keyword>
<dbReference type="EMBL" id="MU003500">
    <property type="protein sequence ID" value="KAF2473473.1"/>
    <property type="molecule type" value="Genomic_DNA"/>
</dbReference>
<comment type="caution">
    <text evidence="1">The sequence shown here is derived from an EMBL/GenBank/DDBJ whole genome shotgun (WGS) entry which is preliminary data.</text>
</comment>
<evidence type="ECO:0000313" key="1">
    <source>
        <dbReference type="EMBL" id="KAF2473473.1"/>
    </source>
</evidence>
<dbReference type="Proteomes" id="UP000799755">
    <property type="component" value="Unassembled WGS sequence"/>
</dbReference>
<evidence type="ECO:0000313" key="2">
    <source>
        <dbReference type="Proteomes" id="UP000799755"/>
    </source>
</evidence>
<proteinExistence type="predicted"/>
<name>A0ACB6R2I8_9PLEO</name>
<reference evidence="1" key="1">
    <citation type="journal article" date="2020" name="Stud. Mycol.">
        <title>101 Dothideomycetes genomes: a test case for predicting lifestyles and emergence of pathogens.</title>
        <authorList>
            <person name="Haridas S."/>
            <person name="Albert R."/>
            <person name="Binder M."/>
            <person name="Bloem J."/>
            <person name="Labutti K."/>
            <person name="Salamov A."/>
            <person name="Andreopoulos B."/>
            <person name="Baker S."/>
            <person name="Barry K."/>
            <person name="Bills G."/>
            <person name="Bluhm B."/>
            <person name="Cannon C."/>
            <person name="Castanera R."/>
            <person name="Culley D."/>
            <person name="Daum C."/>
            <person name="Ezra D."/>
            <person name="Gonzalez J."/>
            <person name="Henrissat B."/>
            <person name="Kuo A."/>
            <person name="Liang C."/>
            <person name="Lipzen A."/>
            <person name="Lutzoni F."/>
            <person name="Magnuson J."/>
            <person name="Mondo S."/>
            <person name="Nolan M."/>
            <person name="Ohm R."/>
            <person name="Pangilinan J."/>
            <person name="Park H.-J."/>
            <person name="Ramirez L."/>
            <person name="Alfaro M."/>
            <person name="Sun H."/>
            <person name="Tritt A."/>
            <person name="Yoshinaga Y."/>
            <person name="Zwiers L.-H."/>
            <person name="Turgeon B."/>
            <person name="Goodwin S."/>
            <person name="Spatafora J."/>
            <person name="Crous P."/>
            <person name="Grigoriev I."/>
        </authorList>
    </citation>
    <scope>NUCLEOTIDE SEQUENCE</scope>
    <source>
        <strain evidence="1">ATCC 200398</strain>
    </source>
</reference>
<sequence length="387" mass="43795">MIQLDVRVSHSWVVLVLGLVWYAYRKIRQKDRFQTTLPTAPPNKNATLSEDVYTQIEPLPNFNPETTEPIKIRPFKPKYHLTMALENTTLSDLVVIDSTYHSRISLRRQLIRDRPSDVLAANPIITPAVTEFYEWIMGTYLPRRFPTMFKLTLSPESIKPSGLQNLATDEIIPLTQSSAEQALKLIGSHIDDDFLFLLPTATGADSGKYKLEGFITCFPSGFNTAKKLNMKLADIHSPVPGYGDKLEKSMDRFFAGLPIGKIVKRVNWSITTTRELHVLEGTHLTQEQLAERQRQRENEEAGEGDEVNIANTVLRCERQTLHRLPRTKALVFAFKTYQYGMQELKDEGCGEELASAIDGLGLGSVPGMTVYKRQVVWGEKVKAFLRA</sequence>
<accession>A0ACB6R2I8</accession>
<protein>
    <submittedName>
        <fullName evidence="1">Uncharacterized protein</fullName>
    </submittedName>
</protein>